<feature type="domain" description="Multidrug resistance protein MdtA-like barrel-sandwich hybrid" evidence="4">
    <location>
        <begin position="46"/>
        <end position="232"/>
    </location>
</feature>
<dbReference type="Pfam" id="PF25917">
    <property type="entry name" value="BSH_RND"/>
    <property type="match status" value="1"/>
</dbReference>
<dbReference type="InterPro" id="IPR050739">
    <property type="entry name" value="MFP"/>
</dbReference>
<proteinExistence type="inferred from homology"/>
<dbReference type="EMBL" id="CP103416">
    <property type="protein sequence ID" value="UVW35492.1"/>
    <property type="molecule type" value="Genomic_DNA"/>
</dbReference>
<dbReference type="PANTHER" id="PTHR30386:SF19">
    <property type="entry name" value="MULTIDRUG EXPORT PROTEIN EMRA-RELATED"/>
    <property type="match status" value="1"/>
</dbReference>
<feature type="transmembrane region" description="Helical" evidence="3">
    <location>
        <begin position="9"/>
        <end position="27"/>
    </location>
</feature>
<evidence type="ECO:0000313" key="7">
    <source>
        <dbReference type="Proteomes" id="UP001059934"/>
    </source>
</evidence>
<dbReference type="Gene3D" id="2.40.50.100">
    <property type="match status" value="1"/>
</dbReference>
<protein>
    <submittedName>
        <fullName evidence="6">HlyD family secretion protein</fullName>
    </submittedName>
</protein>
<keyword evidence="7" id="KW-1185">Reference proteome</keyword>
<dbReference type="InterPro" id="IPR058625">
    <property type="entry name" value="MdtA-like_BSH"/>
</dbReference>
<dbReference type="InterPro" id="IPR058792">
    <property type="entry name" value="Beta-barrel_RND_2"/>
</dbReference>
<dbReference type="Gene3D" id="2.40.30.170">
    <property type="match status" value="1"/>
</dbReference>
<keyword evidence="3" id="KW-0812">Transmembrane</keyword>
<keyword evidence="3" id="KW-1133">Transmembrane helix</keyword>
<dbReference type="Pfam" id="PF25954">
    <property type="entry name" value="Beta-barrel_RND_2"/>
    <property type="match status" value="1"/>
</dbReference>
<evidence type="ECO:0000256" key="1">
    <source>
        <dbReference type="ARBA" id="ARBA00004196"/>
    </source>
</evidence>
<sequence length="342" mass="37792">MSDKLKRTLTLFAGPLIIAAVAIYFYMIGGRYMETDNAYLKAGMMSIASEISGKVVEVSVTDNSRVEAGQLLFRVDDQPYQIALVRAEANLVKVGGDVESLKADYFNKLADLDQSKTQHDYYLREFNRLNSLLARKTVSAAEVDQAEYLYLDAINEMQVTTQALQVVKARLIDIDLPLEQHPSYLLALAERDRARLDLSHVHIVAPSSGVVANFSIQKGEYIIAGAPLFSLVDDSYIWVEANFKETDLTHLQVGQMATINVDSYPDHQWLGRVASITPGTGSEFSLLPAQNSTGNWVKVVQRITVNLAIDPLISDAPIGLTTGMSARVKVDTGHSRQLPWTN</sequence>
<dbReference type="Proteomes" id="UP001059934">
    <property type="component" value="Chromosome"/>
</dbReference>
<reference evidence="6" key="1">
    <citation type="submission" date="2022-08" db="EMBL/GenBank/DDBJ databases">
        <title>Catabolic pathway analysis in culturable SAR92 clade bacteria reveals their overlooked roles in DMSP degradation in coastal seas.</title>
        <authorList>
            <person name="He X."/>
            <person name="Zhang X."/>
            <person name="Zhang Y."/>
        </authorList>
    </citation>
    <scope>NUCLEOTIDE SEQUENCE</scope>
    <source>
        <strain evidence="6">H455</strain>
    </source>
</reference>
<keyword evidence="3" id="KW-0472">Membrane</keyword>
<evidence type="ECO:0000256" key="2">
    <source>
        <dbReference type="ARBA" id="ARBA00009477"/>
    </source>
</evidence>
<evidence type="ECO:0000313" key="6">
    <source>
        <dbReference type="EMBL" id="UVW35492.1"/>
    </source>
</evidence>
<comment type="similarity">
    <text evidence="2">Belongs to the membrane fusion protein (MFP) (TC 8.A.1) family.</text>
</comment>
<dbReference type="PANTHER" id="PTHR30386">
    <property type="entry name" value="MEMBRANE FUSION SUBUNIT OF EMRAB-TOLC MULTIDRUG EFFLUX PUMP"/>
    <property type="match status" value="1"/>
</dbReference>
<feature type="domain" description="CusB-like beta-barrel" evidence="5">
    <location>
        <begin position="237"/>
        <end position="280"/>
    </location>
</feature>
<evidence type="ECO:0000256" key="3">
    <source>
        <dbReference type="SAM" id="Phobius"/>
    </source>
</evidence>
<comment type="subcellular location">
    <subcellularLocation>
        <location evidence="1">Cell envelope</location>
    </subcellularLocation>
</comment>
<evidence type="ECO:0000259" key="5">
    <source>
        <dbReference type="Pfam" id="PF25954"/>
    </source>
</evidence>
<name>A0ABY5TNY3_9GAMM</name>
<evidence type="ECO:0000259" key="4">
    <source>
        <dbReference type="Pfam" id="PF25917"/>
    </source>
</evidence>
<dbReference type="SUPFAM" id="SSF111369">
    <property type="entry name" value="HlyD-like secretion proteins"/>
    <property type="match status" value="1"/>
</dbReference>
<organism evidence="6 7">
    <name type="scientific">SAR92 clade bacterium H455</name>
    <dbReference type="NCBI Taxonomy" id="2974818"/>
    <lineage>
        <taxon>Bacteria</taxon>
        <taxon>Pseudomonadati</taxon>
        <taxon>Pseudomonadota</taxon>
        <taxon>Gammaproteobacteria</taxon>
        <taxon>Cellvibrionales</taxon>
        <taxon>Porticoccaceae</taxon>
        <taxon>SAR92 clade</taxon>
    </lineage>
</organism>
<gene>
    <name evidence="6" type="ORF">NYF23_02500</name>
</gene>
<accession>A0ABY5TNY3</accession>